<dbReference type="GO" id="GO:0004519">
    <property type="term" value="F:endonuclease activity"/>
    <property type="evidence" value="ECO:0007669"/>
    <property type="project" value="UniProtKB-KW"/>
</dbReference>
<reference evidence="3" key="1">
    <citation type="journal article" date="2019" name="Int. J. Syst. Evol. Microbiol.">
        <title>The Global Catalogue of Microorganisms (GCM) 10K type strain sequencing project: providing services to taxonomists for standard genome sequencing and annotation.</title>
        <authorList>
            <consortium name="The Broad Institute Genomics Platform"/>
            <consortium name="The Broad Institute Genome Sequencing Center for Infectious Disease"/>
            <person name="Wu L."/>
            <person name="Ma J."/>
        </authorList>
    </citation>
    <scope>NUCLEOTIDE SEQUENCE [LARGE SCALE GENOMIC DNA]</scope>
    <source>
        <strain evidence="3">CGMCC 4.7400</strain>
    </source>
</reference>
<comment type="caution">
    <text evidence="2">The sequence shown here is derived from an EMBL/GenBank/DDBJ whole genome shotgun (WGS) entry which is preliminary data.</text>
</comment>
<dbReference type="CDD" id="cd00085">
    <property type="entry name" value="HNHc"/>
    <property type="match status" value="1"/>
</dbReference>
<keyword evidence="2" id="KW-0255">Endonuclease</keyword>
<evidence type="ECO:0000313" key="2">
    <source>
        <dbReference type="EMBL" id="MFD0317295.1"/>
    </source>
</evidence>
<dbReference type="InterPro" id="IPR002711">
    <property type="entry name" value="HNH"/>
</dbReference>
<organism evidence="2 3">
    <name type="scientific">Streptomyces flavalbus</name>
    <dbReference type="NCBI Taxonomy" id="2665155"/>
    <lineage>
        <taxon>Bacteria</taxon>
        <taxon>Bacillati</taxon>
        <taxon>Actinomycetota</taxon>
        <taxon>Actinomycetes</taxon>
        <taxon>Kitasatosporales</taxon>
        <taxon>Streptomycetaceae</taxon>
        <taxon>Streptomyces</taxon>
    </lineage>
</organism>
<sequence>MSTTYSAEFVAWVRSLQFSRRAQRALEHILEHGSVTTAELNDMGYDHPPRAIGDIKDAGVTVVKEMVTVDGRRMARYALQDQVNSDASGVGRKTLSKRFREDLYALHDHKCAVCGGSYTSRELQADHRIPFRIAGDSRELLLDEFMPLCASCNRAKSWTCENCPNWEPRDKQTCASCLWSSPNTYDHIAGKPERRMAITFQGDHVHLYDQASAAAATAGVPVEEWLLENLESILKPSGTDS</sequence>
<gene>
    <name evidence="2" type="ORF">ACFQZ6_24345</name>
</gene>
<accession>A0ABW2WCS0</accession>
<dbReference type="Pfam" id="PF01844">
    <property type="entry name" value="HNH"/>
    <property type="match status" value="1"/>
</dbReference>
<protein>
    <submittedName>
        <fullName evidence="2">HNH endonuclease</fullName>
    </submittedName>
</protein>
<evidence type="ECO:0000259" key="1">
    <source>
        <dbReference type="SMART" id="SM00507"/>
    </source>
</evidence>
<keyword evidence="2" id="KW-0378">Hydrolase</keyword>
<proteinExistence type="predicted"/>
<name>A0ABW2WCS0_9ACTN</name>
<dbReference type="Proteomes" id="UP001597023">
    <property type="component" value="Unassembled WGS sequence"/>
</dbReference>
<dbReference type="RefSeq" id="WP_381612441.1">
    <property type="nucleotide sequence ID" value="NZ_JBHTEB010000001.1"/>
</dbReference>
<dbReference type="EMBL" id="JBHTEB010000001">
    <property type="protein sequence ID" value="MFD0317295.1"/>
    <property type="molecule type" value="Genomic_DNA"/>
</dbReference>
<keyword evidence="2" id="KW-0540">Nuclease</keyword>
<dbReference type="Gene3D" id="1.10.30.50">
    <property type="match status" value="1"/>
</dbReference>
<dbReference type="SMART" id="SM00507">
    <property type="entry name" value="HNHc"/>
    <property type="match status" value="1"/>
</dbReference>
<feature type="domain" description="HNH nuclease" evidence="1">
    <location>
        <begin position="100"/>
        <end position="154"/>
    </location>
</feature>
<keyword evidence="3" id="KW-1185">Reference proteome</keyword>
<evidence type="ECO:0000313" key="3">
    <source>
        <dbReference type="Proteomes" id="UP001597023"/>
    </source>
</evidence>
<dbReference type="InterPro" id="IPR003615">
    <property type="entry name" value="HNH_nuc"/>
</dbReference>